<keyword evidence="4" id="KW-1185">Reference proteome</keyword>
<evidence type="ECO:0000256" key="1">
    <source>
        <dbReference type="SAM" id="MobiDB-lite"/>
    </source>
</evidence>
<feature type="region of interest" description="Disordered" evidence="1">
    <location>
        <begin position="114"/>
        <end position="140"/>
    </location>
</feature>
<dbReference type="EMBL" id="PVTF01000014">
    <property type="protein sequence ID" value="PRY35341.1"/>
    <property type="molecule type" value="Genomic_DNA"/>
</dbReference>
<keyword evidence="2" id="KW-1133">Transmembrane helix</keyword>
<protein>
    <submittedName>
        <fullName evidence="3">Uncharacterized protein</fullName>
    </submittedName>
</protein>
<comment type="caution">
    <text evidence="3">The sequence shown here is derived from an EMBL/GenBank/DDBJ whole genome shotgun (WGS) entry which is preliminary data.</text>
</comment>
<evidence type="ECO:0000313" key="4">
    <source>
        <dbReference type="Proteomes" id="UP000239494"/>
    </source>
</evidence>
<gene>
    <name evidence="3" type="ORF">CLV43_114259</name>
</gene>
<evidence type="ECO:0000313" key="3">
    <source>
        <dbReference type="EMBL" id="PRY35341.1"/>
    </source>
</evidence>
<organism evidence="3 4">
    <name type="scientific">Umezawaea tangerina</name>
    <dbReference type="NCBI Taxonomy" id="84725"/>
    <lineage>
        <taxon>Bacteria</taxon>
        <taxon>Bacillati</taxon>
        <taxon>Actinomycetota</taxon>
        <taxon>Actinomycetes</taxon>
        <taxon>Pseudonocardiales</taxon>
        <taxon>Pseudonocardiaceae</taxon>
        <taxon>Umezawaea</taxon>
    </lineage>
</organism>
<evidence type="ECO:0000256" key="2">
    <source>
        <dbReference type="SAM" id="Phobius"/>
    </source>
</evidence>
<proteinExistence type="predicted"/>
<reference evidence="3 4" key="1">
    <citation type="submission" date="2018-03" db="EMBL/GenBank/DDBJ databases">
        <title>Genomic Encyclopedia of Archaeal and Bacterial Type Strains, Phase II (KMG-II): from individual species to whole genera.</title>
        <authorList>
            <person name="Goeker M."/>
        </authorList>
    </citation>
    <scope>NUCLEOTIDE SEQUENCE [LARGE SCALE GENOMIC DNA]</scope>
    <source>
        <strain evidence="3 4">DSM 44720</strain>
    </source>
</reference>
<feature type="transmembrane region" description="Helical" evidence="2">
    <location>
        <begin position="18"/>
        <end position="35"/>
    </location>
</feature>
<dbReference type="AlphaFoldDB" id="A0A2T0SPJ2"/>
<keyword evidence="2" id="KW-0812">Transmembrane</keyword>
<name>A0A2T0SPJ2_9PSEU</name>
<feature type="compositionally biased region" description="Pro residues" evidence="1">
    <location>
        <begin position="118"/>
        <end position="132"/>
    </location>
</feature>
<accession>A0A2T0SPJ2</accession>
<dbReference type="RefSeq" id="WP_106193866.1">
    <property type="nucleotide sequence ID" value="NZ_PVTF01000014.1"/>
</dbReference>
<dbReference type="Proteomes" id="UP000239494">
    <property type="component" value="Unassembled WGS sequence"/>
</dbReference>
<keyword evidence="2" id="KW-0472">Membrane</keyword>
<sequence>MVLAEATSTLESLKSSGWFVYGSMAVLLLGYLATVSENLQKLLGPLGRWLGARQARRAARAASLTDVRIKDIQGQLDHVVPRLDYVERELYEMRLLATGHAPWDWRALNELRRNQPDYPDPPPLLPPPPHPLPSQEKRNP</sequence>